<sequence length="175" mass="19459">MSALARPEFLALRRSVVYWLAEHPQTAEIDALSGRVSRRADVGARSRSPAPGSGLMLEDITTAEVLTMSEPRRSVSHRRECILHDCDDATTRDAYTGRIHEEPTMKKLAFILSFTVGIIIANTAFAAQPTKACTASNEGEMVSTWNKAHTREETYICDSGWQLFRVCSNGVCEFY</sequence>
<comment type="caution">
    <text evidence="1">The sequence shown here is derived from an EMBL/GenBank/DDBJ whole genome shotgun (WGS) entry which is preliminary data.</text>
</comment>
<keyword evidence="2" id="KW-1185">Reference proteome</keyword>
<dbReference type="Proteomes" id="UP001217838">
    <property type="component" value="Unassembled WGS sequence"/>
</dbReference>
<proteinExistence type="predicted"/>
<accession>A0ABT5B3I8</accession>
<reference evidence="1 2" key="1">
    <citation type="submission" date="2022-11" db="EMBL/GenBank/DDBJ databases">
        <title>Minimal conservation of predation-associated metabolite biosynthetic gene clusters underscores biosynthetic potential of Myxococcota including descriptions for ten novel species: Archangium lansinium sp. nov., Myxococcus landrumus sp. nov., Nannocystis bai.</title>
        <authorList>
            <person name="Ahearne A."/>
            <person name="Stevens C."/>
            <person name="Dowd S."/>
        </authorList>
    </citation>
    <scope>NUCLEOTIDE SEQUENCE [LARGE SCALE GENOMIC DNA]</scope>
    <source>
        <strain evidence="1 2">NCELM</strain>
    </source>
</reference>
<evidence type="ECO:0000313" key="1">
    <source>
        <dbReference type="EMBL" id="MDC0668640.1"/>
    </source>
</evidence>
<evidence type="ECO:0000313" key="2">
    <source>
        <dbReference type="Proteomes" id="UP001217838"/>
    </source>
</evidence>
<gene>
    <name evidence="1" type="ORF">POL58_12860</name>
</gene>
<organism evidence="1 2">
    <name type="scientific">Nannocystis radixulma</name>
    <dbReference type="NCBI Taxonomy" id="2995305"/>
    <lineage>
        <taxon>Bacteria</taxon>
        <taxon>Pseudomonadati</taxon>
        <taxon>Myxococcota</taxon>
        <taxon>Polyangia</taxon>
        <taxon>Nannocystales</taxon>
        <taxon>Nannocystaceae</taxon>
        <taxon>Nannocystis</taxon>
    </lineage>
</organism>
<dbReference type="EMBL" id="JAQNDN010000004">
    <property type="protein sequence ID" value="MDC0668640.1"/>
    <property type="molecule type" value="Genomic_DNA"/>
</dbReference>
<dbReference type="RefSeq" id="WP_271997973.1">
    <property type="nucleotide sequence ID" value="NZ_JAQNDN010000004.1"/>
</dbReference>
<protein>
    <submittedName>
        <fullName evidence="1">Uncharacterized protein</fullName>
    </submittedName>
</protein>
<name>A0ABT5B3I8_9BACT</name>